<dbReference type="InterPro" id="IPR035879">
    <property type="entry name" value="VAV1_SH2"/>
</dbReference>
<dbReference type="InterPro" id="IPR022613">
    <property type="entry name" value="CH_CAMSAP_2"/>
</dbReference>
<evidence type="ECO:0000256" key="12">
    <source>
        <dbReference type="PROSITE-ProRule" id="PRU00192"/>
    </source>
</evidence>
<evidence type="ECO:0000256" key="4">
    <source>
        <dbReference type="ARBA" id="ARBA00022723"/>
    </source>
</evidence>
<dbReference type="InterPro" id="IPR036860">
    <property type="entry name" value="SH2_dom_sf"/>
</dbReference>
<dbReference type="CDD" id="cd00160">
    <property type="entry name" value="RhoGEF"/>
    <property type="match status" value="1"/>
</dbReference>
<dbReference type="SMART" id="SM00233">
    <property type="entry name" value="PH"/>
    <property type="match status" value="1"/>
</dbReference>
<reference evidence="19" key="1">
    <citation type="journal article" date="2019" name="PeerJ">
        <title>Genes of the pig, Sus scrofa, reconstructed with EvidentialGene.</title>
        <authorList>
            <person name="Gilbert D.G."/>
        </authorList>
    </citation>
    <scope>NUCLEOTIDE SEQUENCE</scope>
</reference>
<dbReference type="GO" id="GO:0008270">
    <property type="term" value="F:zinc ion binding"/>
    <property type="evidence" value="ECO:0007669"/>
    <property type="project" value="UniProtKB-KW"/>
</dbReference>
<dbReference type="PANTHER" id="PTHR45818:SF2">
    <property type="entry name" value="PROTO-ONCOGENE VAV"/>
    <property type="match status" value="1"/>
</dbReference>
<sequence>MELWRQCTHWLIQCRVLPPSHRVTWEGAQVCELAQALRDGVLLCQLLNNLLPHAINLREVNLRPQMSQFLCLKNIRTFLSTCYEKFGLKRSELFEAFDLFDVQDFGKVICTLSALSWTPIAQNKGIMPFPTEEDSVGDEDIYSGLSDQIDDTVEEDEDLYDCVENEEAEGDEIYEDLMRSEPVPMPPKMTEYDKRCCCLREIQQTEEKYTDTLGSIQQHFMKPLQRFLKPQDIEIIFINIEDLLLVHTHFLKEMKEALASPSAPTLYQVFIKYKERFLVYGRYCSQVESASKHLDRVATAREDVQMKLEECSQRANNGRFTLRDLLMVPMQRVLKYHLLLQELVKHTQDTMEKENLRLALDAMRDLAQCVNEVKRDNETLRQITNFQLSIENLDQSLAHYGRPKIDGELKITSVERRSKMDRYAFLLDKALLICKRRGDSYDLKDFVNLHSFQVRDDSSGERDNKKWTHMFLLIEDQGAQGYELFFKTRELKKKWMEQFEMAISNIYPENATANGHDFQMFSFEDTTSCKACQMLLRGTFYQGYRCQRCRAPAHKECLGRVPPCGRHGQDFAGTMKKDKTHRRAQDKKRNELGLPKMEVCQEYYGLPPPPGAIGPFLRLSPGDIVELTKAEAEQNWWEGRNTSTNEVGWFPCNRVKPYVHGPPQDLSVHLWYAGPMERAGAESILTNRSDGTFLVRQRVKDAAEFAISIKYNVEVKHIKIMTGEGLYRITEKKAFRGLTDLVEFYQQNSLKDCFKSLDTTLQFPFKEPERRAISKPPGRRSPDGVCSASFLPLWRESVGKPQAFLPVGVEKSSR</sequence>
<dbReference type="FunFam" id="1.20.900.10:FF:000009">
    <property type="entry name" value="Vav guanine nucleotide exchange factor 1"/>
    <property type="match status" value="1"/>
</dbReference>
<protein>
    <recommendedName>
        <fullName evidence="10">Proto-oncogene vav</fullName>
    </recommendedName>
</protein>
<keyword evidence="6" id="KW-0863">Zinc-finger</keyword>
<dbReference type="GO" id="GO:0035556">
    <property type="term" value="P:intracellular signal transduction"/>
    <property type="evidence" value="ECO:0007669"/>
    <property type="project" value="InterPro"/>
</dbReference>
<evidence type="ECO:0000256" key="3">
    <source>
        <dbReference type="ARBA" id="ARBA00022658"/>
    </source>
</evidence>
<dbReference type="SMART" id="SM00325">
    <property type="entry name" value="RhoGEF"/>
    <property type="match status" value="1"/>
</dbReference>
<dbReference type="Gene3D" id="1.20.900.10">
    <property type="entry name" value="Dbl homology (DH) domain"/>
    <property type="match status" value="1"/>
</dbReference>
<dbReference type="PANTHER" id="PTHR45818">
    <property type="entry name" value="PROTEIN VAV"/>
    <property type="match status" value="1"/>
</dbReference>
<dbReference type="Pfam" id="PF00169">
    <property type="entry name" value="PH"/>
    <property type="match status" value="1"/>
</dbReference>
<dbReference type="PROSITE" id="PS50010">
    <property type="entry name" value="DH_2"/>
    <property type="match status" value="1"/>
</dbReference>
<dbReference type="Gene3D" id="2.30.29.30">
    <property type="entry name" value="Pleckstrin-homology domain (PH domain)/Phosphotyrosine-binding domain (PTB)"/>
    <property type="match status" value="1"/>
</dbReference>
<dbReference type="EMBL" id="DQIR01314849">
    <property type="protein sequence ID" value="HDC70327.1"/>
    <property type="molecule type" value="Transcribed_RNA"/>
</dbReference>
<dbReference type="InterPro" id="IPR001849">
    <property type="entry name" value="PH_domain"/>
</dbReference>
<dbReference type="Pfam" id="PF00017">
    <property type="entry name" value="SH2"/>
    <property type="match status" value="1"/>
</dbReference>
<dbReference type="SMART" id="SM00252">
    <property type="entry name" value="SH2"/>
    <property type="match status" value="1"/>
</dbReference>
<evidence type="ECO:0000259" key="16">
    <source>
        <dbReference type="PROSITE" id="PS50010"/>
    </source>
</evidence>
<evidence type="ECO:0000256" key="7">
    <source>
        <dbReference type="ARBA" id="ARBA00022833"/>
    </source>
</evidence>
<dbReference type="CDD" id="cd21262">
    <property type="entry name" value="CH_VAV1"/>
    <property type="match status" value="1"/>
</dbReference>
<dbReference type="SUPFAM" id="SSF50729">
    <property type="entry name" value="PH domain-like"/>
    <property type="match status" value="1"/>
</dbReference>
<feature type="domain" description="Phorbol-ester/DAG-type" evidence="18">
    <location>
        <begin position="515"/>
        <end position="564"/>
    </location>
</feature>
<dbReference type="InterPro" id="IPR011993">
    <property type="entry name" value="PH-like_dom_sf"/>
</dbReference>
<dbReference type="SMART" id="SM00033">
    <property type="entry name" value="CH"/>
    <property type="match status" value="1"/>
</dbReference>
<dbReference type="Pfam" id="PF11971">
    <property type="entry name" value="CAMSAP_CH"/>
    <property type="match status" value="1"/>
</dbReference>
<keyword evidence="2" id="KW-0597">Phosphoprotein</keyword>
<dbReference type="FunFam" id="2.30.30.40:FF:000108">
    <property type="entry name" value="Vav guanine nucleotide exchange factor 3"/>
    <property type="match status" value="1"/>
</dbReference>
<keyword evidence="3" id="KW-0344">Guanine-nucleotide releasing factor</keyword>
<dbReference type="Gene3D" id="3.30.505.10">
    <property type="entry name" value="SH2 domain"/>
    <property type="match status" value="1"/>
</dbReference>
<keyword evidence="8 11" id="KW-0727">SH2 domain</keyword>
<dbReference type="SMART" id="SM00326">
    <property type="entry name" value="SH3"/>
    <property type="match status" value="1"/>
</dbReference>
<dbReference type="PROSITE" id="PS50001">
    <property type="entry name" value="SH2"/>
    <property type="match status" value="1"/>
</dbReference>
<name>A0A480TGP3_PIG</name>
<dbReference type="PROSITE" id="PS50021">
    <property type="entry name" value="CH"/>
    <property type="match status" value="1"/>
</dbReference>
<evidence type="ECO:0000259" key="15">
    <source>
        <dbReference type="PROSITE" id="PS50003"/>
    </source>
</evidence>
<dbReference type="InterPro" id="IPR003096">
    <property type="entry name" value="SM22_calponin"/>
</dbReference>
<keyword evidence="7" id="KW-0862">Zinc</keyword>
<dbReference type="SMART" id="SM00109">
    <property type="entry name" value="C1"/>
    <property type="match status" value="1"/>
</dbReference>
<dbReference type="InterPro" id="IPR002219">
    <property type="entry name" value="PKC_DAG/PE"/>
</dbReference>
<dbReference type="Pfam" id="PF00018">
    <property type="entry name" value="SH3_1"/>
    <property type="match status" value="1"/>
</dbReference>
<dbReference type="Gene3D" id="3.30.60.20">
    <property type="match status" value="1"/>
</dbReference>
<dbReference type="FunFam" id="3.30.60.20:FF:000015">
    <property type="entry name" value="Vav guanine nucleotide exchange factor 1"/>
    <property type="match status" value="1"/>
</dbReference>
<dbReference type="PROSITE" id="PS50003">
    <property type="entry name" value="PH_DOMAIN"/>
    <property type="match status" value="1"/>
</dbReference>
<dbReference type="AlphaFoldDB" id="A0A480TGP3"/>
<dbReference type="EMBL" id="DQIR01202172">
    <property type="protein sequence ID" value="HDB57649.1"/>
    <property type="molecule type" value="Transcribed_RNA"/>
</dbReference>
<dbReference type="FunFam" id="2.30.29.30:FF:000050">
    <property type="entry name" value="Vav guanine nucleotide exchange factor 2"/>
    <property type="match status" value="1"/>
</dbReference>
<dbReference type="CDD" id="cd10405">
    <property type="entry name" value="SH2_Vav1"/>
    <property type="match status" value="1"/>
</dbReference>
<evidence type="ECO:0000256" key="5">
    <source>
        <dbReference type="ARBA" id="ARBA00022737"/>
    </source>
</evidence>
<evidence type="ECO:0000313" key="19">
    <source>
        <dbReference type="EMBL" id="HDB57649.1"/>
    </source>
</evidence>
<feature type="domain" description="PH" evidence="15">
    <location>
        <begin position="402"/>
        <end position="504"/>
    </location>
</feature>
<dbReference type="PROSITE" id="PS00741">
    <property type="entry name" value="DH_1"/>
    <property type="match status" value="1"/>
</dbReference>
<dbReference type="PRINTS" id="PR00888">
    <property type="entry name" value="SM22CALPONIN"/>
</dbReference>
<evidence type="ECO:0000256" key="2">
    <source>
        <dbReference type="ARBA" id="ARBA00022553"/>
    </source>
</evidence>
<dbReference type="CDD" id="cd20867">
    <property type="entry name" value="C1_VAV1"/>
    <property type="match status" value="1"/>
</dbReference>
<dbReference type="Pfam" id="PF00130">
    <property type="entry name" value="C1_1"/>
    <property type="match status" value="1"/>
</dbReference>
<evidence type="ECO:0000256" key="6">
    <source>
        <dbReference type="ARBA" id="ARBA00022771"/>
    </source>
</evidence>
<dbReference type="InterPro" id="IPR000219">
    <property type="entry name" value="DH_dom"/>
</dbReference>
<evidence type="ECO:0000259" key="17">
    <source>
        <dbReference type="PROSITE" id="PS50021"/>
    </source>
</evidence>
<dbReference type="PROSITE" id="PS50081">
    <property type="entry name" value="ZF_DAG_PE_2"/>
    <property type="match status" value="1"/>
</dbReference>
<dbReference type="Pfam" id="PF00621">
    <property type="entry name" value="RhoGEF"/>
    <property type="match status" value="1"/>
</dbReference>
<accession>A0A480TGP3</accession>
<organism evidence="19">
    <name type="scientific">Sus scrofa</name>
    <name type="common">Pig</name>
    <dbReference type="NCBI Taxonomy" id="9823"/>
    <lineage>
        <taxon>Eukaryota</taxon>
        <taxon>Metazoa</taxon>
        <taxon>Chordata</taxon>
        <taxon>Craniata</taxon>
        <taxon>Vertebrata</taxon>
        <taxon>Euteleostomi</taxon>
        <taxon>Mammalia</taxon>
        <taxon>Eutheria</taxon>
        <taxon>Laurasiatheria</taxon>
        <taxon>Artiodactyla</taxon>
        <taxon>Suina</taxon>
        <taxon>Suidae</taxon>
        <taxon>Sus</taxon>
    </lineage>
</organism>
<dbReference type="InterPro" id="IPR035730">
    <property type="entry name" value="VAV1_SH3_1"/>
</dbReference>
<dbReference type="Gene3D" id="2.30.30.40">
    <property type="entry name" value="SH3 Domains"/>
    <property type="match status" value="1"/>
</dbReference>
<evidence type="ECO:0000259" key="14">
    <source>
        <dbReference type="PROSITE" id="PS50002"/>
    </source>
</evidence>
<feature type="domain" description="Calponin-homology (CH)" evidence="17">
    <location>
        <begin position="1"/>
        <end position="119"/>
    </location>
</feature>
<dbReference type="CDD" id="cd11979">
    <property type="entry name" value="SH3_VAV1_1"/>
    <property type="match status" value="1"/>
</dbReference>
<dbReference type="SUPFAM" id="SSF48065">
    <property type="entry name" value="DBL homology domain (DH-domain)"/>
    <property type="match status" value="1"/>
</dbReference>
<keyword evidence="4" id="KW-0479">Metal-binding</keyword>
<dbReference type="PRINTS" id="PR00401">
    <property type="entry name" value="SH2DOMAIN"/>
</dbReference>
<dbReference type="GO" id="GO:0007166">
    <property type="term" value="P:cell surface receptor signaling pathway"/>
    <property type="evidence" value="ECO:0007669"/>
    <property type="project" value="UniProtKB-ARBA"/>
</dbReference>
<dbReference type="FunFam" id="3.30.505.10:FF:000024">
    <property type="entry name" value="Vav guanine nucleotide exchange factor 2"/>
    <property type="match status" value="1"/>
</dbReference>
<dbReference type="FunFam" id="1.10.418.10:FF:000019">
    <property type="entry name" value="Vav guanine nucleotide exchange factor 2"/>
    <property type="match status" value="1"/>
</dbReference>
<dbReference type="GO" id="GO:0005085">
    <property type="term" value="F:guanyl-nucleotide exchange factor activity"/>
    <property type="evidence" value="ECO:0007669"/>
    <property type="project" value="UniProtKB-KW"/>
</dbReference>
<keyword evidence="5" id="KW-0677">Repeat</keyword>
<dbReference type="PROSITE" id="PS00479">
    <property type="entry name" value="ZF_DAG_PE_1"/>
    <property type="match status" value="1"/>
</dbReference>
<dbReference type="PROSITE" id="PS50002">
    <property type="entry name" value="SH3"/>
    <property type="match status" value="1"/>
</dbReference>
<evidence type="ECO:0000256" key="11">
    <source>
        <dbReference type="PROSITE-ProRule" id="PRU00191"/>
    </source>
</evidence>
<dbReference type="CDD" id="cd01223">
    <property type="entry name" value="PH_Vav"/>
    <property type="match status" value="1"/>
</dbReference>
<evidence type="ECO:0000259" key="13">
    <source>
        <dbReference type="PROSITE" id="PS50001"/>
    </source>
</evidence>
<evidence type="ECO:0000256" key="9">
    <source>
        <dbReference type="ARBA" id="ARBA00058256"/>
    </source>
</evidence>
<dbReference type="InterPro" id="IPR000980">
    <property type="entry name" value="SH2"/>
</dbReference>
<dbReference type="InterPro" id="IPR036872">
    <property type="entry name" value="CH_dom_sf"/>
</dbReference>
<dbReference type="InterPro" id="IPR001452">
    <property type="entry name" value="SH3_domain"/>
</dbReference>
<evidence type="ECO:0000259" key="18">
    <source>
        <dbReference type="PROSITE" id="PS50081"/>
    </source>
</evidence>
<feature type="domain" description="SH3" evidence="14">
    <location>
        <begin position="592"/>
        <end position="660"/>
    </location>
</feature>
<dbReference type="Gene3D" id="1.10.418.10">
    <property type="entry name" value="Calponin-like domain"/>
    <property type="match status" value="1"/>
</dbReference>
<feature type="domain" description="DH" evidence="16">
    <location>
        <begin position="194"/>
        <end position="373"/>
    </location>
</feature>
<evidence type="ECO:0000256" key="1">
    <source>
        <dbReference type="ARBA" id="ARBA00022443"/>
    </source>
</evidence>
<dbReference type="InterPro" id="IPR001715">
    <property type="entry name" value="CH_dom"/>
</dbReference>
<dbReference type="InterPro" id="IPR035899">
    <property type="entry name" value="DBL_dom_sf"/>
</dbReference>
<feature type="domain" description="SH2" evidence="13">
    <location>
        <begin position="671"/>
        <end position="765"/>
    </location>
</feature>
<dbReference type="GO" id="GO:0050776">
    <property type="term" value="P:regulation of immune response"/>
    <property type="evidence" value="ECO:0007669"/>
    <property type="project" value="UniProtKB-ARBA"/>
</dbReference>
<comment type="function">
    <text evidence="9">Couples tyrosine kinase signals with the activation of the Rho/Rac GTPases, thus leading to cell differentiation and/or proliferation.</text>
</comment>
<proteinExistence type="predicted"/>
<dbReference type="SUPFAM" id="SSF47576">
    <property type="entry name" value="Calponin-homology domain, CH-domain"/>
    <property type="match status" value="1"/>
</dbReference>
<evidence type="ECO:0000256" key="10">
    <source>
        <dbReference type="ARBA" id="ARBA00072242"/>
    </source>
</evidence>
<keyword evidence="1 12" id="KW-0728">SH3 domain</keyword>
<dbReference type="InterPro" id="IPR001331">
    <property type="entry name" value="GDS_CDC24_CS"/>
</dbReference>
<dbReference type="InterPro" id="IPR037832">
    <property type="entry name" value="PH_Vav"/>
</dbReference>
<dbReference type="SUPFAM" id="SSF55550">
    <property type="entry name" value="SH2 domain"/>
    <property type="match status" value="1"/>
</dbReference>
<evidence type="ECO:0000256" key="8">
    <source>
        <dbReference type="ARBA" id="ARBA00022999"/>
    </source>
</evidence>